<keyword evidence="2" id="KW-0808">Transferase</keyword>
<reference evidence="2 3" key="1">
    <citation type="submission" date="2016-10" db="EMBL/GenBank/DDBJ databases">
        <authorList>
            <person name="de Groot N.N."/>
        </authorList>
    </citation>
    <scope>NUCLEOTIDE SEQUENCE [LARGE SCALE GENOMIC DNA]</scope>
    <source>
        <strain evidence="2 3">DSM 21771</strain>
    </source>
</reference>
<evidence type="ECO:0000259" key="1">
    <source>
        <dbReference type="Pfam" id="PF18765"/>
    </source>
</evidence>
<dbReference type="CDD" id="cd05403">
    <property type="entry name" value="NT_KNTase_like"/>
    <property type="match status" value="1"/>
</dbReference>
<feature type="domain" description="Polymerase beta nucleotidyltransferase" evidence="1">
    <location>
        <begin position="2"/>
        <end position="91"/>
    </location>
</feature>
<gene>
    <name evidence="2" type="ORF">SAMN04488123_11067</name>
</gene>
<dbReference type="Gene3D" id="3.30.460.10">
    <property type="entry name" value="Beta Polymerase, domain 2"/>
    <property type="match status" value="1"/>
</dbReference>
<dbReference type="Proteomes" id="UP000198853">
    <property type="component" value="Unassembled WGS sequence"/>
</dbReference>
<keyword evidence="3" id="KW-1185">Reference proteome</keyword>
<name>A0A1G8Q2R6_9BACI</name>
<dbReference type="InterPro" id="IPR041633">
    <property type="entry name" value="Polbeta"/>
</dbReference>
<organism evidence="2 3">
    <name type="scientific">Natribacillus halophilus</name>
    <dbReference type="NCBI Taxonomy" id="549003"/>
    <lineage>
        <taxon>Bacteria</taxon>
        <taxon>Bacillati</taxon>
        <taxon>Bacillota</taxon>
        <taxon>Bacilli</taxon>
        <taxon>Bacillales</taxon>
        <taxon>Bacillaceae</taxon>
        <taxon>Natribacillus</taxon>
    </lineage>
</organism>
<proteinExistence type="predicted"/>
<dbReference type="SUPFAM" id="SSF81301">
    <property type="entry name" value="Nucleotidyltransferase"/>
    <property type="match status" value="1"/>
</dbReference>
<dbReference type="GO" id="GO:0016740">
    <property type="term" value="F:transferase activity"/>
    <property type="evidence" value="ECO:0007669"/>
    <property type="project" value="UniProtKB-KW"/>
</dbReference>
<accession>A0A1G8Q2R6</accession>
<sequence>MIIKELKQRKEIKEAAIFGSRAMGNYKNGSDVDLVIYGPEVTEHVISQLRITLNEELPLPYYFDIVHYETISSDPLKEHIDSVSRSLYQPNPL</sequence>
<dbReference type="AlphaFoldDB" id="A0A1G8Q2R6"/>
<dbReference type="InterPro" id="IPR043519">
    <property type="entry name" value="NT_sf"/>
</dbReference>
<evidence type="ECO:0000313" key="2">
    <source>
        <dbReference type="EMBL" id="SDI98745.1"/>
    </source>
</evidence>
<dbReference type="Pfam" id="PF18765">
    <property type="entry name" value="Polbeta"/>
    <property type="match status" value="1"/>
</dbReference>
<protein>
    <submittedName>
        <fullName evidence="2">Predicted nucleotidyltransferase</fullName>
    </submittedName>
</protein>
<evidence type="ECO:0000313" key="3">
    <source>
        <dbReference type="Proteomes" id="UP000198853"/>
    </source>
</evidence>
<dbReference type="EMBL" id="FNEN01000010">
    <property type="protein sequence ID" value="SDI98745.1"/>
    <property type="molecule type" value="Genomic_DNA"/>
</dbReference>